<gene>
    <name evidence="1" type="ORF">GMARGA_LOCUS35831</name>
</gene>
<feature type="non-terminal residue" evidence="1">
    <location>
        <position position="1"/>
    </location>
</feature>
<feature type="non-terminal residue" evidence="1">
    <location>
        <position position="43"/>
    </location>
</feature>
<evidence type="ECO:0000313" key="2">
    <source>
        <dbReference type="Proteomes" id="UP000789901"/>
    </source>
</evidence>
<protein>
    <submittedName>
        <fullName evidence="1">4852_t:CDS:1</fullName>
    </submittedName>
</protein>
<keyword evidence="2" id="KW-1185">Reference proteome</keyword>
<organism evidence="1 2">
    <name type="scientific">Gigaspora margarita</name>
    <dbReference type="NCBI Taxonomy" id="4874"/>
    <lineage>
        <taxon>Eukaryota</taxon>
        <taxon>Fungi</taxon>
        <taxon>Fungi incertae sedis</taxon>
        <taxon>Mucoromycota</taxon>
        <taxon>Glomeromycotina</taxon>
        <taxon>Glomeromycetes</taxon>
        <taxon>Diversisporales</taxon>
        <taxon>Gigasporaceae</taxon>
        <taxon>Gigaspora</taxon>
    </lineage>
</organism>
<name>A0ABN7WW63_GIGMA</name>
<dbReference type="EMBL" id="CAJVQB010068116">
    <property type="protein sequence ID" value="CAG8842154.1"/>
    <property type="molecule type" value="Genomic_DNA"/>
</dbReference>
<proteinExistence type="predicted"/>
<evidence type="ECO:0000313" key="1">
    <source>
        <dbReference type="EMBL" id="CAG8842154.1"/>
    </source>
</evidence>
<comment type="caution">
    <text evidence="1">The sequence shown here is derived from an EMBL/GenBank/DDBJ whole genome shotgun (WGS) entry which is preliminary data.</text>
</comment>
<dbReference type="Proteomes" id="UP000789901">
    <property type="component" value="Unassembled WGS sequence"/>
</dbReference>
<sequence>PITANEAKLPTLSQQYSDFNGDYFLIDFNNAFICEFDSGCVPL</sequence>
<accession>A0ABN7WW63</accession>
<reference evidence="1 2" key="1">
    <citation type="submission" date="2021-06" db="EMBL/GenBank/DDBJ databases">
        <authorList>
            <person name="Kallberg Y."/>
            <person name="Tangrot J."/>
            <person name="Rosling A."/>
        </authorList>
    </citation>
    <scope>NUCLEOTIDE SEQUENCE [LARGE SCALE GENOMIC DNA]</scope>
    <source>
        <strain evidence="1 2">120-4 pot B 10/14</strain>
    </source>
</reference>